<feature type="transmembrane region" description="Helical" evidence="10">
    <location>
        <begin position="392"/>
        <end position="410"/>
    </location>
</feature>
<feature type="transmembrane region" description="Helical" evidence="10">
    <location>
        <begin position="278"/>
        <end position="298"/>
    </location>
</feature>
<evidence type="ECO:0000256" key="5">
    <source>
        <dbReference type="ARBA" id="ARBA00022741"/>
    </source>
</evidence>
<evidence type="ECO:0000256" key="8">
    <source>
        <dbReference type="ARBA" id="ARBA00023012"/>
    </source>
</evidence>
<feature type="transmembrane region" description="Helical" evidence="10">
    <location>
        <begin position="364"/>
        <end position="386"/>
    </location>
</feature>
<protein>
    <recommendedName>
        <fullName evidence="2">histidine kinase</fullName>
        <ecNumber evidence="2">2.7.13.3</ecNumber>
    </recommendedName>
</protein>
<keyword evidence="7" id="KW-0067">ATP-binding</keyword>
<keyword evidence="14" id="KW-1185">Reference proteome</keyword>
<keyword evidence="3 9" id="KW-0597">Phosphoprotein</keyword>
<dbReference type="InterPro" id="IPR008979">
    <property type="entry name" value="Galactose-bd-like_sf"/>
</dbReference>
<dbReference type="SMART" id="SM00387">
    <property type="entry name" value="HATPase_c"/>
    <property type="match status" value="2"/>
</dbReference>
<dbReference type="InterPro" id="IPR003661">
    <property type="entry name" value="HisK_dim/P_dom"/>
</dbReference>
<dbReference type="RefSeq" id="WP_244996297.1">
    <property type="nucleotide sequence ID" value="NZ_BOSM01000001.1"/>
</dbReference>
<keyword evidence="6" id="KW-0418">Kinase</keyword>
<evidence type="ECO:0000259" key="11">
    <source>
        <dbReference type="PROSITE" id="PS50109"/>
    </source>
</evidence>
<name>A0ABQ4MKA3_9BACL</name>
<evidence type="ECO:0000256" key="2">
    <source>
        <dbReference type="ARBA" id="ARBA00012438"/>
    </source>
</evidence>
<dbReference type="SMART" id="SM00388">
    <property type="entry name" value="HisKA"/>
    <property type="match status" value="1"/>
</dbReference>
<dbReference type="Pfam" id="PF06580">
    <property type="entry name" value="His_kinase"/>
    <property type="match status" value="1"/>
</dbReference>
<keyword evidence="5" id="KW-0547">Nucleotide-binding</keyword>
<feature type="domain" description="Histidine kinase" evidence="11">
    <location>
        <begin position="439"/>
        <end position="657"/>
    </location>
</feature>
<keyword evidence="4" id="KW-0808">Transferase</keyword>
<dbReference type="CDD" id="cd17574">
    <property type="entry name" value="REC_OmpR"/>
    <property type="match status" value="1"/>
</dbReference>
<keyword evidence="8" id="KW-0902">Two-component regulatory system</keyword>
<feature type="transmembrane region" description="Helical" evidence="10">
    <location>
        <begin position="242"/>
        <end position="258"/>
    </location>
</feature>
<dbReference type="Gene3D" id="3.30.565.10">
    <property type="entry name" value="Histidine kinase-like ATPase, C-terminal domain"/>
    <property type="match status" value="2"/>
</dbReference>
<dbReference type="SMART" id="SM00448">
    <property type="entry name" value="REC"/>
    <property type="match status" value="1"/>
</dbReference>
<feature type="domain" description="Histidine kinase" evidence="11">
    <location>
        <begin position="939"/>
        <end position="1035"/>
    </location>
</feature>
<dbReference type="InterPro" id="IPR036097">
    <property type="entry name" value="HisK_dim/P_sf"/>
</dbReference>
<dbReference type="InterPro" id="IPR004358">
    <property type="entry name" value="Sig_transdc_His_kin-like_C"/>
</dbReference>
<evidence type="ECO:0000256" key="3">
    <source>
        <dbReference type="ARBA" id="ARBA00022553"/>
    </source>
</evidence>
<keyword evidence="10" id="KW-0472">Membrane</keyword>
<evidence type="ECO:0000259" key="12">
    <source>
        <dbReference type="PROSITE" id="PS50110"/>
    </source>
</evidence>
<dbReference type="InterPro" id="IPR011623">
    <property type="entry name" value="7TMR_DISM_rcpt_extracell_dom1"/>
</dbReference>
<dbReference type="Proteomes" id="UP000681290">
    <property type="component" value="Unassembled WGS sequence"/>
</dbReference>
<proteinExistence type="predicted"/>
<dbReference type="Pfam" id="PF00512">
    <property type="entry name" value="HisKA"/>
    <property type="match status" value="1"/>
</dbReference>
<dbReference type="InterPro" id="IPR001789">
    <property type="entry name" value="Sig_transdc_resp-reg_receiver"/>
</dbReference>
<dbReference type="CDD" id="cd00082">
    <property type="entry name" value="HisKA"/>
    <property type="match status" value="1"/>
</dbReference>
<dbReference type="SUPFAM" id="SSF55874">
    <property type="entry name" value="ATPase domain of HSP90 chaperone/DNA topoisomerase II/histidine kinase"/>
    <property type="match status" value="2"/>
</dbReference>
<dbReference type="PRINTS" id="PR00344">
    <property type="entry name" value="BCTRLSENSOR"/>
</dbReference>
<dbReference type="InterPro" id="IPR005467">
    <property type="entry name" value="His_kinase_dom"/>
</dbReference>
<dbReference type="CDD" id="cd16922">
    <property type="entry name" value="HATPase_EvgS-ArcB-TorS-like"/>
    <property type="match status" value="1"/>
</dbReference>
<dbReference type="Gene3D" id="1.10.287.130">
    <property type="match status" value="1"/>
</dbReference>
<comment type="catalytic activity">
    <reaction evidence="1">
        <text>ATP + protein L-histidine = ADP + protein N-phospho-L-histidine.</text>
        <dbReference type="EC" id="2.7.13.3"/>
    </reaction>
</comment>
<feature type="modified residue" description="4-aspartylphosphate" evidence="9">
    <location>
        <position position="758"/>
    </location>
</feature>
<dbReference type="InterPro" id="IPR036890">
    <property type="entry name" value="HATPase_C_sf"/>
</dbReference>
<feature type="transmembrane region" description="Helical" evidence="10">
    <location>
        <begin position="310"/>
        <end position="329"/>
    </location>
</feature>
<sequence>MSISKKQMTTKKVFIYLGIFLLVLVSLRMLWYSFRIIPEHPQAERGELDLRHWQFSDRQVITLNGEWEFYPGQFVSPAASGEQRDELDRLYMQVPGKWSSSINQKFGYGTYRLRVLIQDTDGVYSIQLPNVQSASRLYINGQMYDEMGHPAETKEHNKARNVPYSVNFHTAKSEVEVLLHVSNFHIYGMGGIVQSVKFGTATAMMNERLLSEMLQIVVCVVLLLHGIYAGILFGLGHRGKELLYFALMIFFAVLSVLTDDDKLLLVWLPMPMAWVFKLKIIIYICLAIFLMLCTKSLLGRKENRRTVRALLVFSAAGMLLMIVLPDRYLRVGNHLLLIIMLAVIILVPYFAFRSIREGEKSAVFVLMAAAAVSLNIFIGGIIKSRFWADMPYYPLDLIIAFVSFAAFWFIRFAQTTFHAKRLAERLQEEDKRKDEFLANTSHELRNPLHGMINMAQAVLDNGQNRLIDRHRSDLKLLIQIGQRLSLQLNDLLDVSLLREGQIRLDKQSVSVQATASGVVEMLRYLSDAKKLEMVLDVPDAFPRVLADENRLVQILFNLLHNAIKYTNEGFIVLSAEVHENEARIYVRDTGIGMDEETQRRVFLPYHQGTSNSPAIQGGLGLGLSICKQFVELHGSSLELQSVPGQGSVFSFSLPLAVADQDQAAPEQGESGEDDAAYLFLTSADRLAEPAVSEESAPEQETVQWNSQPKIIAVDDDPVNLKILQHILSQEHYHISAVTTAEEALQLLDSGEWDLVISDVMMPNISGYELTREIRRKYTISELPILLLTARSRSQDIEAGFKAGANDYLSKPMDALELKTRVQALIALKRSIMERLHMEAAWLQAQIQPHFLYNTLNSVASLSVMDTSRMVVLLERFGSYLRTSFDVRNLQRLVPIEHELEMLHSYLYIEKERFGDRLQVVWDLQDYSSVQIPPLSVQPIVENSVRHGLLTRVSGGTVTIRIHNHPDYTEIIVEDDGVGIEEEKLRCLLETDAHSRRGIGLINTDRRLKQLYGQGLHISSVPGEGTRVAFQIPKPKSQPDRP</sequence>
<feature type="transmembrane region" description="Helical" evidence="10">
    <location>
        <begin position="13"/>
        <end position="34"/>
    </location>
</feature>
<keyword evidence="10" id="KW-1133">Transmembrane helix</keyword>
<feature type="domain" description="Response regulatory" evidence="12">
    <location>
        <begin position="709"/>
        <end position="825"/>
    </location>
</feature>
<dbReference type="Pfam" id="PF07695">
    <property type="entry name" value="7TMR-DISM_7TM"/>
    <property type="match status" value="1"/>
</dbReference>
<organism evidence="13 14">
    <name type="scientific">Paenibacillus woosongensis</name>
    <dbReference type="NCBI Taxonomy" id="307580"/>
    <lineage>
        <taxon>Bacteria</taxon>
        <taxon>Bacillati</taxon>
        <taxon>Bacillota</taxon>
        <taxon>Bacilli</taxon>
        <taxon>Bacillales</taxon>
        <taxon>Paenibacillaceae</taxon>
        <taxon>Paenibacillus</taxon>
    </lineage>
</organism>
<evidence type="ECO:0000256" key="6">
    <source>
        <dbReference type="ARBA" id="ARBA00022777"/>
    </source>
</evidence>
<dbReference type="EC" id="2.7.13.3" evidence="2"/>
<evidence type="ECO:0000256" key="10">
    <source>
        <dbReference type="SAM" id="Phobius"/>
    </source>
</evidence>
<evidence type="ECO:0000313" key="14">
    <source>
        <dbReference type="Proteomes" id="UP000681290"/>
    </source>
</evidence>
<dbReference type="PROSITE" id="PS50109">
    <property type="entry name" value="HIS_KIN"/>
    <property type="match status" value="2"/>
</dbReference>
<dbReference type="PANTHER" id="PTHR43547">
    <property type="entry name" value="TWO-COMPONENT HISTIDINE KINASE"/>
    <property type="match status" value="1"/>
</dbReference>
<gene>
    <name evidence="13" type="ORF">J15TS10_02350</name>
</gene>
<feature type="transmembrane region" description="Helical" evidence="10">
    <location>
        <begin position="213"/>
        <end position="235"/>
    </location>
</feature>
<dbReference type="Gene3D" id="2.60.120.260">
    <property type="entry name" value="Galactose-binding domain-like"/>
    <property type="match status" value="1"/>
</dbReference>
<evidence type="ECO:0000256" key="7">
    <source>
        <dbReference type="ARBA" id="ARBA00022840"/>
    </source>
</evidence>
<dbReference type="PROSITE" id="PS50110">
    <property type="entry name" value="RESPONSE_REGULATORY"/>
    <property type="match status" value="1"/>
</dbReference>
<reference evidence="13 14" key="1">
    <citation type="submission" date="2021-03" db="EMBL/GenBank/DDBJ databases">
        <title>Antimicrobial resistance genes in bacteria isolated from Japanese honey, and their potential for conferring macrolide and lincosamide resistance in the American foulbrood pathogen Paenibacillus larvae.</title>
        <authorList>
            <person name="Okamoto M."/>
            <person name="Kumagai M."/>
            <person name="Kanamori H."/>
            <person name="Takamatsu D."/>
        </authorList>
    </citation>
    <scope>NUCLEOTIDE SEQUENCE [LARGE SCALE GENOMIC DNA]</scope>
    <source>
        <strain evidence="13 14">J15TS10</strain>
    </source>
</reference>
<dbReference type="Gene3D" id="3.40.50.2300">
    <property type="match status" value="1"/>
</dbReference>
<dbReference type="PANTHER" id="PTHR43547:SF2">
    <property type="entry name" value="HYBRID SIGNAL TRANSDUCTION HISTIDINE KINASE C"/>
    <property type="match status" value="1"/>
</dbReference>
<dbReference type="Pfam" id="PF00072">
    <property type="entry name" value="Response_reg"/>
    <property type="match status" value="1"/>
</dbReference>
<dbReference type="InterPro" id="IPR011006">
    <property type="entry name" value="CheY-like_superfamily"/>
</dbReference>
<dbReference type="SUPFAM" id="SSF49785">
    <property type="entry name" value="Galactose-binding domain-like"/>
    <property type="match status" value="1"/>
</dbReference>
<evidence type="ECO:0000313" key="13">
    <source>
        <dbReference type="EMBL" id="GIP56421.1"/>
    </source>
</evidence>
<dbReference type="EMBL" id="BOSM01000001">
    <property type="protein sequence ID" value="GIP56421.1"/>
    <property type="molecule type" value="Genomic_DNA"/>
</dbReference>
<evidence type="ECO:0000256" key="1">
    <source>
        <dbReference type="ARBA" id="ARBA00000085"/>
    </source>
</evidence>
<dbReference type="SUPFAM" id="SSF52172">
    <property type="entry name" value="CheY-like"/>
    <property type="match status" value="1"/>
</dbReference>
<comment type="caution">
    <text evidence="13">The sequence shown here is derived from an EMBL/GenBank/DDBJ whole genome shotgun (WGS) entry which is preliminary data.</text>
</comment>
<evidence type="ECO:0000256" key="9">
    <source>
        <dbReference type="PROSITE-ProRule" id="PRU00169"/>
    </source>
</evidence>
<keyword evidence="10" id="KW-0812">Transmembrane</keyword>
<dbReference type="InterPro" id="IPR003594">
    <property type="entry name" value="HATPase_dom"/>
</dbReference>
<dbReference type="SUPFAM" id="SSF47384">
    <property type="entry name" value="Homodimeric domain of signal transducing histidine kinase"/>
    <property type="match status" value="1"/>
</dbReference>
<dbReference type="Pfam" id="PF02518">
    <property type="entry name" value="HATPase_c"/>
    <property type="match status" value="2"/>
</dbReference>
<accession>A0ABQ4MKA3</accession>
<feature type="transmembrane region" description="Helical" evidence="10">
    <location>
        <begin position="335"/>
        <end position="352"/>
    </location>
</feature>
<dbReference type="InterPro" id="IPR010559">
    <property type="entry name" value="Sig_transdc_His_kin_internal"/>
</dbReference>
<evidence type="ECO:0000256" key="4">
    <source>
        <dbReference type="ARBA" id="ARBA00022679"/>
    </source>
</evidence>